<dbReference type="eggNOG" id="KOG1414">
    <property type="taxonomic scope" value="Eukaryota"/>
</dbReference>
<dbReference type="SMART" id="SM00338">
    <property type="entry name" value="BRLZ"/>
    <property type="match status" value="1"/>
</dbReference>
<dbReference type="EMBL" id="HE978325">
    <property type="protein sequence ID" value="CCK72750.1"/>
    <property type="molecule type" value="Genomic_DNA"/>
</dbReference>
<proteinExistence type="predicted"/>
<feature type="domain" description="BZIP" evidence="2">
    <location>
        <begin position="161"/>
        <end position="224"/>
    </location>
</feature>
<reference evidence="4" key="2">
    <citation type="submission" date="2012-08" db="EMBL/GenBank/DDBJ databases">
        <title>Genome sequence of Kazachstania naganishii.</title>
        <authorList>
            <person name="Gordon J.L."/>
            <person name="Armisen D."/>
            <person name="Proux-Wera E."/>
            <person name="OhEigeartaigh S.S."/>
            <person name="Byrne K.P."/>
            <person name="Wolfe K.H."/>
        </authorList>
    </citation>
    <scope>NUCLEOTIDE SEQUENCE [LARGE SCALE GENOMIC DNA]</scope>
    <source>
        <strain evidence="4">ATCC MYA-139 / BCRC 22969 / CBS 8797 / CCRC 22969 / KCTC 17520 / NBRC 10181 / NCYC 3082</strain>
    </source>
</reference>
<dbReference type="RefSeq" id="XP_022466994.1">
    <property type="nucleotide sequence ID" value="XM_022610726.1"/>
</dbReference>
<dbReference type="PROSITE" id="PS50217">
    <property type="entry name" value="BZIP"/>
    <property type="match status" value="1"/>
</dbReference>
<dbReference type="STRING" id="1071383.J7RCZ0"/>
<dbReference type="InterPro" id="IPR004827">
    <property type="entry name" value="bZIP"/>
</dbReference>
<evidence type="ECO:0000313" key="3">
    <source>
        <dbReference type="EMBL" id="CCK72750.1"/>
    </source>
</evidence>
<gene>
    <name evidence="3" type="primary">KNAG0L01300</name>
    <name evidence="3" type="ordered locus">KNAG_0L01300</name>
</gene>
<keyword evidence="4" id="KW-1185">Reference proteome</keyword>
<dbReference type="Proteomes" id="UP000006310">
    <property type="component" value="Chromosome 12"/>
</dbReference>
<evidence type="ECO:0000259" key="2">
    <source>
        <dbReference type="PROSITE" id="PS50217"/>
    </source>
</evidence>
<dbReference type="AlphaFoldDB" id="J7RCZ0"/>
<organism evidence="3 4">
    <name type="scientific">Huiozyma naganishii (strain ATCC MYA-139 / BCRC 22969 / CBS 8797 / KCTC 17520 / NBRC 10181 / NCYC 3082 / Yp74L-3)</name>
    <name type="common">Yeast</name>
    <name type="synonym">Kazachstania naganishii</name>
    <dbReference type="NCBI Taxonomy" id="1071383"/>
    <lineage>
        <taxon>Eukaryota</taxon>
        <taxon>Fungi</taxon>
        <taxon>Dikarya</taxon>
        <taxon>Ascomycota</taxon>
        <taxon>Saccharomycotina</taxon>
        <taxon>Saccharomycetes</taxon>
        <taxon>Saccharomycetales</taxon>
        <taxon>Saccharomycetaceae</taxon>
        <taxon>Huiozyma</taxon>
    </lineage>
</organism>
<dbReference type="PROSITE" id="PS00036">
    <property type="entry name" value="BZIP_BASIC"/>
    <property type="match status" value="1"/>
</dbReference>
<dbReference type="Gene3D" id="1.20.5.170">
    <property type="match status" value="1"/>
</dbReference>
<dbReference type="GeneID" id="34528523"/>
<protein>
    <recommendedName>
        <fullName evidence="2">BZIP domain-containing protein</fullName>
    </recommendedName>
</protein>
<dbReference type="HOGENOM" id="CLU_1004971_0_0_1"/>
<feature type="region of interest" description="Disordered" evidence="1">
    <location>
        <begin position="1"/>
        <end position="20"/>
    </location>
</feature>
<dbReference type="GO" id="GO:0003700">
    <property type="term" value="F:DNA-binding transcription factor activity"/>
    <property type="evidence" value="ECO:0007669"/>
    <property type="project" value="InterPro"/>
</dbReference>
<dbReference type="SUPFAM" id="SSF57959">
    <property type="entry name" value="Leucine zipper domain"/>
    <property type="match status" value="1"/>
</dbReference>
<dbReference type="CDD" id="cd14687">
    <property type="entry name" value="bZIP_ATF2"/>
    <property type="match status" value="1"/>
</dbReference>
<dbReference type="KEGG" id="kng:KNAG_0L01300"/>
<evidence type="ECO:0000313" key="4">
    <source>
        <dbReference type="Proteomes" id="UP000006310"/>
    </source>
</evidence>
<sequence>MCYAQGSDDNDESSDKSNSYTKLFFDNGLVDEKQKLATFYNPGEVPGIYDELQEQQPSLNRRISIANGQISQLNREVESPPILQPQQQPAQQPAQQPVLQPVLQPVQQQQPPKLSTQNPPQQSVLLWQPPAMQRYSSQGQPQEHVAMQSSASLGMWQLNEEWKRYKALERNRLSASKSRQRKKAKEEQLMTKFNHIKTENRKLRAKVVKCERLFVKLNKFVSMHCNDSQHNEELQKLKLFQDMLNIEFGIAETDPKSGIVIRLDEDQISSESITSSD</sequence>
<accession>J7RCZ0</accession>
<evidence type="ECO:0000256" key="1">
    <source>
        <dbReference type="SAM" id="MobiDB-lite"/>
    </source>
</evidence>
<name>J7RCZ0_HUIN7</name>
<reference evidence="3 4" key="1">
    <citation type="journal article" date="2011" name="Proc. Natl. Acad. Sci. U.S.A.">
        <title>Evolutionary erosion of yeast sex chromosomes by mating-type switching accidents.</title>
        <authorList>
            <person name="Gordon J.L."/>
            <person name="Armisen D."/>
            <person name="Proux-Wera E."/>
            <person name="Oheigeartaigh S.S."/>
            <person name="Byrne K.P."/>
            <person name="Wolfe K.H."/>
        </authorList>
    </citation>
    <scope>NUCLEOTIDE SEQUENCE [LARGE SCALE GENOMIC DNA]</scope>
    <source>
        <strain evidence="4">ATCC MYA-139 / BCRC 22969 / CBS 8797 / CCRC 22969 / KCTC 17520 / NBRC 10181 / NCYC 3082</strain>
    </source>
</reference>
<dbReference type="InterPro" id="IPR046347">
    <property type="entry name" value="bZIP_sf"/>
</dbReference>
<dbReference type="Pfam" id="PF00170">
    <property type="entry name" value="bZIP_1"/>
    <property type="match status" value="1"/>
</dbReference>